<proteinExistence type="predicted"/>
<protein>
    <submittedName>
        <fullName evidence="1">Beta-lactamase domain-containing protein</fullName>
    </submittedName>
</protein>
<name>A0A5K3FZ55_MESCO</name>
<sequence length="120" mass="13073">PNKGADILGPSELSHSVISVDVNSLLGRSAANQRQGWMGGAGIMADSDGRDDYSNGFTKWLVQTTRLESPADWKQPAGPVFRQAPFPFDFISCSFHNDFGQSDVLSCDHRRGVVIFGPFL</sequence>
<dbReference type="WBParaSite" id="MCU_012016-RA">
    <property type="protein sequence ID" value="MCU_012016-RA"/>
    <property type="gene ID" value="MCU_012016"/>
</dbReference>
<evidence type="ECO:0000313" key="1">
    <source>
        <dbReference type="WBParaSite" id="MCU_012016-RA"/>
    </source>
</evidence>
<accession>A0A5K3FZ55</accession>
<reference evidence="1" key="1">
    <citation type="submission" date="2019-11" db="UniProtKB">
        <authorList>
            <consortium name="WormBaseParasite"/>
        </authorList>
    </citation>
    <scope>IDENTIFICATION</scope>
</reference>
<organism evidence="1">
    <name type="scientific">Mesocestoides corti</name>
    <name type="common">Flatworm</name>
    <dbReference type="NCBI Taxonomy" id="53468"/>
    <lineage>
        <taxon>Eukaryota</taxon>
        <taxon>Metazoa</taxon>
        <taxon>Spiralia</taxon>
        <taxon>Lophotrochozoa</taxon>
        <taxon>Platyhelminthes</taxon>
        <taxon>Cestoda</taxon>
        <taxon>Eucestoda</taxon>
        <taxon>Cyclophyllidea</taxon>
        <taxon>Mesocestoididae</taxon>
        <taxon>Mesocestoides</taxon>
    </lineage>
</organism>
<dbReference type="AlphaFoldDB" id="A0A5K3FZ55"/>